<dbReference type="Pfam" id="PF05035">
    <property type="entry name" value="DGOK"/>
    <property type="match status" value="1"/>
</dbReference>
<organism evidence="1 2">
    <name type="scientific">Pelagibacterium lentulum</name>
    <dbReference type="NCBI Taxonomy" id="2029865"/>
    <lineage>
        <taxon>Bacteria</taxon>
        <taxon>Pseudomonadati</taxon>
        <taxon>Pseudomonadota</taxon>
        <taxon>Alphaproteobacteria</taxon>
        <taxon>Hyphomicrobiales</taxon>
        <taxon>Devosiaceae</taxon>
        <taxon>Pelagibacterium</taxon>
    </lineage>
</organism>
<gene>
    <name evidence="1" type="ORF">GCM10011499_32370</name>
</gene>
<dbReference type="Proteomes" id="UP000596977">
    <property type="component" value="Unassembled WGS sequence"/>
</dbReference>
<dbReference type="InterPro" id="IPR007729">
    <property type="entry name" value="DGOK"/>
</dbReference>
<accession>A0A916RLI4</accession>
<evidence type="ECO:0000313" key="2">
    <source>
        <dbReference type="Proteomes" id="UP000596977"/>
    </source>
</evidence>
<dbReference type="EMBL" id="BMKB01000005">
    <property type="protein sequence ID" value="GGA59691.1"/>
    <property type="molecule type" value="Genomic_DNA"/>
</dbReference>
<evidence type="ECO:0000313" key="1">
    <source>
        <dbReference type="EMBL" id="GGA59691.1"/>
    </source>
</evidence>
<keyword evidence="2" id="KW-1185">Reference proteome</keyword>
<proteinExistence type="predicted"/>
<dbReference type="Gene3D" id="3.30.420.300">
    <property type="entry name" value="2-keto-3-deoxy-galactonokinase, substrate binding domain"/>
    <property type="match status" value="1"/>
</dbReference>
<dbReference type="AlphaFoldDB" id="A0A916RLI4"/>
<sequence>MHVINPSWIAIDWGTTNLRVWAMGPDNQVLDHKGSTDGMGSLEREGFEPALLRLVAPWLADDKTTPAVACGMVGARQGWIEAPYCAVPCAPIDATFCAAPVSDKRISVQIVPGLSQLDPADVMRGEETQIAGLMAALDITDGILCLPGTHTKWVAVESGIVNRFLTVMTGELFALLSKQSVLRHGMAQEGWDDAAFTLGLETALDNPAGLTANLFALRAEGLLKGLPPQSARARLSGLLMGIELSGTKTYWQKAAKVHLIGDGTLSRLYAKALAHRSVDVQIHDADRITLAGLCNAYQRYKDTAQ</sequence>
<comment type="caution">
    <text evidence="1">The sequence shown here is derived from an EMBL/GenBank/DDBJ whole genome shotgun (WGS) entry which is preliminary data.</text>
</comment>
<dbReference type="RefSeq" id="WP_127071940.1">
    <property type="nucleotide sequence ID" value="NZ_BMKB01000005.1"/>
</dbReference>
<dbReference type="GO" id="GO:0034194">
    <property type="term" value="P:D-galactonate catabolic process"/>
    <property type="evidence" value="ECO:0007669"/>
    <property type="project" value="InterPro"/>
</dbReference>
<dbReference type="InterPro" id="IPR042257">
    <property type="entry name" value="DGOK_C"/>
</dbReference>
<dbReference type="CDD" id="cd24012">
    <property type="entry name" value="ASKHA_NBD_KDGal-kinase"/>
    <property type="match status" value="1"/>
</dbReference>
<dbReference type="GO" id="GO:0008671">
    <property type="term" value="F:2-dehydro-3-deoxygalactonokinase activity"/>
    <property type="evidence" value="ECO:0007669"/>
    <property type="project" value="InterPro"/>
</dbReference>
<reference evidence="1 2" key="1">
    <citation type="journal article" date="2014" name="Int. J. Syst. Evol. Microbiol.">
        <title>Complete genome sequence of Corynebacterium casei LMG S-19264T (=DSM 44701T), isolated from a smear-ripened cheese.</title>
        <authorList>
            <consortium name="US DOE Joint Genome Institute (JGI-PGF)"/>
            <person name="Walter F."/>
            <person name="Albersmeier A."/>
            <person name="Kalinowski J."/>
            <person name="Ruckert C."/>
        </authorList>
    </citation>
    <scope>NUCLEOTIDE SEQUENCE [LARGE SCALE GENOMIC DNA]</scope>
    <source>
        <strain evidence="1 2">CGMCC 1.15896</strain>
    </source>
</reference>
<dbReference type="OrthoDB" id="256574at2"/>
<protein>
    <submittedName>
        <fullName evidence="1">2-keto-3-deoxy-galactonokinase</fullName>
    </submittedName>
</protein>
<dbReference type="Gene3D" id="3.30.420.310">
    <property type="entry name" value="2-keto-3-deoxy-galactonokinase, C-terminal domain"/>
    <property type="match status" value="1"/>
</dbReference>
<dbReference type="InterPro" id="IPR042258">
    <property type="entry name" value="DGOK_N"/>
</dbReference>
<name>A0A916RLI4_9HYPH</name>